<dbReference type="AlphaFoldDB" id="A0A0E9VPY2"/>
<organism evidence="1">
    <name type="scientific">Anguilla anguilla</name>
    <name type="common">European freshwater eel</name>
    <name type="synonym">Muraena anguilla</name>
    <dbReference type="NCBI Taxonomy" id="7936"/>
    <lineage>
        <taxon>Eukaryota</taxon>
        <taxon>Metazoa</taxon>
        <taxon>Chordata</taxon>
        <taxon>Craniata</taxon>
        <taxon>Vertebrata</taxon>
        <taxon>Euteleostomi</taxon>
        <taxon>Actinopterygii</taxon>
        <taxon>Neopterygii</taxon>
        <taxon>Teleostei</taxon>
        <taxon>Anguilliformes</taxon>
        <taxon>Anguillidae</taxon>
        <taxon>Anguilla</taxon>
    </lineage>
</organism>
<accession>A0A0E9VPY2</accession>
<reference evidence="1" key="2">
    <citation type="journal article" date="2015" name="Fish Shellfish Immunol.">
        <title>Early steps in the European eel (Anguilla anguilla)-Vibrio vulnificus interaction in the gills: Role of the RtxA13 toxin.</title>
        <authorList>
            <person name="Callol A."/>
            <person name="Pajuelo D."/>
            <person name="Ebbesson L."/>
            <person name="Teles M."/>
            <person name="MacKenzie S."/>
            <person name="Amaro C."/>
        </authorList>
    </citation>
    <scope>NUCLEOTIDE SEQUENCE</scope>
</reference>
<name>A0A0E9VPY2_ANGAN</name>
<sequence length="76" mass="9087">MFFDLQNGFNVRQDILCRACRAYHTFHSLTDMKVGHFFYHLGKQFLTYKFGAISCFVSESVNFFEMLRGLPKCRYR</sequence>
<proteinExistence type="predicted"/>
<dbReference type="EMBL" id="GBXM01029309">
    <property type="protein sequence ID" value="JAH79268.1"/>
    <property type="molecule type" value="Transcribed_RNA"/>
</dbReference>
<evidence type="ECO:0000313" key="1">
    <source>
        <dbReference type="EMBL" id="JAH79268.1"/>
    </source>
</evidence>
<protein>
    <submittedName>
        <fullName evidence="1">Uncharacterized protein</fullName>
    </submittedName>
</protein>
<reference evidence="1" key="1">
    <citation type="submission" date="2014-11" db="EMBL/GenBank/DDBJ databases">
        <authorList>
            <person name="Amaro Gonzalez C."/>
        </authorList>
    </citation>
    <scope>NUCLEOTIDE SEQUENCE</scope>
</reference>